<dbReference type="Gene3D" id="3.30.200.20">
    <property type="entry name" value="Phosphorylase Kinase, domain 1"/>
    <property type="match status" value="1"/>
</dbReference>
<feature type="transmembrane region" description="Helical" evidence="10">
    <location>
        <begin position="305"/>
        <end position="323"/>
    </location>
</feature>
<keyword evidence="10" id="KW-1133">Transmembrane helix</keyword>
<dbReference type="SMART" id="SM00220">
    <property type="entry name" value="S_TKc"/>
    <property type="match status" value="1"/>
</dbReference>
<evidence type="ECO:0000256" key="4">
    <source>
        <dbReference type="ARBA" id="ARBA00022741"/>
    </source>
</evidence>
<keyword evidence="5 12" id="KW-0418">Kinase</keyword>
<evidence type="ECO:0000256" key="5">
    <source>
        <dbReference type="ARBA" id="ARBA00022777"/>
    </source>
</evidence>
<dbReference type="InterPro" id="IPR000719">
    <property type="entry name" value="Prot_kinase_dom"/>
</dbReference>
<evidence type="ECO:0000259" key="11">
    <source>
        <dbReference type="PROSITE" id="PS50011"/>
    </source>
</evidence>
<evidence type="ECO:0000256" key="1">
    <source>
        <dbReference type="ARBA" id="ARBA00012513"/>
    </source>
</evidence>
<evidence type="ECO:0000256" key="7">
    <source>
        <dbReference type="ARBA" id="ARBA00047899"/>
    </source>
</evidence>
<dbReference type="CDD" id="cd14014">
    <property type="entry name" value="STKc_PknB_like"/>
    <property type="match status" value="1"/>
</dbReference>
<dbReference type="PROSITE" id="PS00108">
    <property type="entry name" value="PROTEIN_KINASE_ST"/>
    <property type="match status" value="1"/>
</dbReference>
<evidence type="ECO:0000256" key="10">
    <source>
        <dbReference type="SAM" id="Phobius"/>
    </source>
</evidence>
<dbReference type="Gene3D" id="2.120.10.30">
    <property type="entry name" value="TolB, C-terminal domain"/>
    <property type="match status" value="1"/>
</dbReference>
<sequence length="688" mass="75704">MDETLSNPQKPKKIGHYEIKSELGRGGMATVYLGYDDRFDRDVAVKVLPAEFLHDPQFSVRFHREARVIAALEHPAIVPVYDVGEADGLPYFVMRYMHGGSLADLLAKGDLSLKEAARIFSIIAPALDDAHAKGIIHRDLKPANILFDHRNQPYLSDFGIAKISDSQIDVTGSAIIGTPAYISPEQAQGKEIDGRSDIYALGAILYRMLTGVRPYEGDTPMSMVVKHITDPVPDILKDRPNLPSGVGTFIYRAMAKDPDDRFQSAAEFADYLGALARGDKTVSIPTVVSRTKPSLKPPPPKRKRGWIFALIALVGLAGIGFFLKSVLPLSTPEPSPTPTALVASRSTAIPIATATSSTSVLPIAVTETPTATPVPEGPPVLGGADKIAFLGNNNVWMMNIDGTDLLQLTTDGSTKSKLQWLPDGKTLIFVVGKCVQTVDTEADRVDVVTCFEDAEYLEAFQISPRGKQIAVSLNRELFIVPLDLEKFTSTRNRNHLLEMGGCFYNEAPVRDVRWSSDETKLSVIFVDVAGNRHIDTIRVMDISRCASAEPVRLDEFPAQRFTMSGYNSSSPIIPDIDWDGEDLFLMNTAKRNEGFGYFYTYNTNSHKALQLNPAASTCCYRDARWSPDGSYFIVAFQDIALGEEAEIELYYLLFGTLGTGTTYTPLDLPEAFFTNRKESPQFALRPVQ</sequence>
<dbReference type="Gene3D" id="1.10.510.10">
    <property type="entry name" value="Transferase(Phosphotransferase) domain 1"/>
    <property type="match status" value="1"/>
</dbReference>
<comment type="caution">
    <text evidence="12">The sequence shown here is derived from an EMBL/GenBank/DDBJ whole genome shotgun (WGS) entry which is preliminary data.</text>
</comment>
<keyword evidence="4 9" id="KW-0547">Nucleotide-binding</keyword>
<dbReference type="SUPFAM" id="SSF56112">
    <property type="entry name" value="Protein kinase-like (PK-like)"/>
    <property type="match status" value="1"/>
</dbReference>
<keyword evidence="10" id="KW-0812">Transmembrane</keyword>
<dbReference type="PROSITE" id="PS00107">
    <property type="entry name" value="PROTEIN_KINASE_ATP"/>
    <property type="match status" value="1"/>
</dbReference>
<dbReference type="PANTHER" id="PTHR43289">
    <property type="entry name" value="MITOGEN-ACTIVATED PROTEIN KINASE KINASE KINASE 20-RELATED"/>
    <property type="match status" value="1"/>
</dbReference>
<dbReference type="InterPro" id="IPR011042">
    <property type="entry name" value="6-blade_b-propeller_TolB-like"/>
</dbReference>
<keyword evidence="2" id="KW-0723">Serine/threonine-protein kinase</keyword>
<dbReference type="PANTHER" id="PTHR43289:SF6">
    <property type="entry name" value="SERINE_THREONINE-PROTEIN KINASE NEKL-3"/>
    <property type="match status" value="1"/>
</dbReference>
<evidence type="ECO:0000313" key="12">
    <source>
        <dbReference type="EMBL" id="MBC8336503.1"/>
    </source>
</evidence>
<dbReference type="Pfam" id="PF00069">
    <property type="entry name" value="Pkinase"/>
    <property type="match status" value="1"/>
</dbReference>
<evidence type="ECO:0000256" key="3">
    <source>
        <dbReference type="ARBA" id="ARBA00022679"/>
    </source>
</evidence>
<dbReference type="GO" id="GO:0005524">
    <property type="term" value="F:ATP binding"/>
    <property type="evidence" value="ECO:0007669"/>
    <property type="project" value="UniProtKB-UniRule"/>
</dbReference>
<reference evidence="12 13" key="1">
    <citation type="submission" date="2020-08" db="EMBL/GenBank/DDBJ databases">
        <title>Bridging the membrane lipid divide: bacteria of the FCB group superphylum have the potential to synthesize archaeal ether lipids.</title>
        <authorList>
            <person name="Villanueva L."/>
            <person name="Von Meijenfeldt F.A.B."/>
            <person name="Westbye A.B."/>
            <person name="Yadav S."/>
            <person name="Hopmans E.C."/>
            <person name="Dutilh B.E."/>
            <person name="Sinninghe Damste J.S."/>
        </authorList>
    </citation>
    <scope>NUCLEOTIDE SEQUENCE [LARGE SCALE GENOMIC DNA]</scope>
    <source>
        <strain evidence="12">NIOZ-UU36</strain>
    </source>
</reference>
<evidence type="ECO:0000256" key="6">
    <source>
        <dbReference type="ARBA" id="ARBA00022840"/>
    </source>
</evidence>
<feature type="domain" description="Protein kinase" evidence="11">
    <location>
        <begin position="17"/>
        <end position="272"/>
    </location>
</feature>
<dbReference type="Proteomes" id="UP000614469">
    <property type="component" value="Unassembled WGS sequence"/>
</dbReference>
<name>A0A8J6NHY0_9CHLR</name>
<comment type="catalytic activity">
    <reaction evidence="7">
        <text>L-threonyl-[protein] + ATP = O-phospho-L-threonyl-[protein] + ADP + H(+)</text>
        <dbReference type="Rhea" id="RHEA:46608"/>
        <dbReference type="Rhea" id="RHEA-COMP:11060"/>
        <dbReference type="Rhea" id="RHEA-COMP:11605"/>
        <dbReference type="ChEBI" id="CHEBI:15378"/>
        <dbReference type="ChEBI" id="CHEBI:30013"/>
        <dbReference type="ChEBI" id="CHEBI:30616"/>
        <dbReference type="ChEBI" id="CHEBI:61977"/>
        <dbReference type="ChEBI" id="CHEBI:456216"/>
        <dbReference type="EC" id="2.7.11.1"/>
    </reaction>
</comment>
<keyword evidence="3" id="KW-0808">Transferase</keyword>
<dbReference type="FunFam" id="1.10.510.10:FF:000021">
    <property type="entry name" value="Serine/threonine protein kinase"/>
    <property type="match status" value="1"/>
</dbReference>
<feature type="binding site" evidence="9">
    <location>
        <position position="46"/>
    </location>
    <ligand>
        <name>ATP</name>
        <dbReference type="ChEBI" id="CHEBI:30616"/>
    </ligand>
</feature>
<keyword evidence="10" id="KW-0472">Membrane</keyword>
<comment type="catalytic activity">
    <reaction evidence="8">
        <text>L-seryl-[protein] + ATP = O-phospho-L-seryl-[protein] + ADP + H(+)</text>
        <dbReference type="Rhea" id="RHEA:17989"/>
        <dbReference type="Rhea" id="RHEA-COMP:9863"/>
        <dbReference type="Rhea" id="RHEA-COMP:11604"/>
        <dbReference type="ChEBI" id="CHEBI:15378"/>
        <dbReference type="ChEBI" id="CHEBI:29999"/>
        <dbReference type="ChEBI" id="CHEBI:30616"/>
        <dbReference type="ChEBI" id="CHEBI:83421"/>
        <dbReference type="ChEBI" id="CHEBI:456216"/>
        <dbReference type="EC" id="2.7.11.1"/>
    </reaction>
</comment>
<dbReference type="InterPro" id="IPR011009">
    <property type="entry name" value="Kinase-like_dom_sf"/>
</dbReference>
<accession>A0A8J6NHY0</accession>
<evidence type="ECO:0000256" key="8">
    <source>
        <dbReference type="ARBA" id="ARBA00048679"/>
    </source>
</evidence>
<evidence type="ECO:0000313" key="13">
    <source>
        <dbReference type="Proteomes" id="UP000614469"/>
    </source>
</evidence>
<dbReference type="SUPFAM" id="SSF82171">
    <property type="entry name" value="DPP6 N-terminal domain-like"/>
    <property type="match status" value="1"/>
</dbReference>
<organism evidence="12 13">
    <name type="scientific">Candidatus Desulfolinea nitratireducens</name>
    <dbReference type="NCBI Taxonomy" id="2841698"/>
    <lineage>
        <taxon>Bacteria</taxon>
        <taxon>Bacillati</taxon>
        <taxon>Chloroflexota</taxon>
        <taxon>Anaerolineae</taxon>
        <taxon>Anaerolineales</taxon>
        <taxon>Anaerolineales incertae sedis</taxon>
        <taxon>Candidatus Desulfolinea</taxon>
    </lineage>
</organism>
<dbReference type="InterPro" id="IPR017441">
    <property type="entry name" value="Protein_kinase_ATP_BS"/>
</dbReference>
<dbReference type="PROSITE" id="PS50011">
    <property type="entry name" value="PROTEIN_KINASE_DOM"/>
    <property type="match status" value="1"/>
</dbReference>
<proteinExistence type="predicted"/>
<dbReference type="FunFam" id="3.30.200.20:FF:000035">
    <property type="entry name" value="Serine/threonine protein kinase Stk1"/>
    <property type="match status" value="1"/>
</dbReference>
<dbReference type="EMBL" id="JACNJN010000168">
    <property type="protein sequence ID" value="MBC8336503.1"/>
    <property type="molecule type" value="Genomic_DNA"/>
</dbReference>
<evidence type="ECO:0000256" key="9">
    <source>
        <dbReference type="PROSITE-ProRule" id="PRU10141"/>
    </source>
</evidence>
<evidence type="ECO:0000256" key="2">
    <source>
        <dbReference type="ARBA" id="ARBA00022527"/>
    </source>
</evidence>
<dbReference type="AlphaFoldDB" id="A0A8J6NHY0"/>
<dbReference type="EC" id="2.7.11.1" evidence="1"/>
<keyword evidence="6 9" id="KW-0067">ATP-binding</keyword>
<protein>
    <recommendedName>
        <fullName evidence="1">non-specific serine/threonine protein kinase</fullName>
        <ecNumber evidence="1">2.7.11.1</ecNumber>
    </recommendedName>
</protein>
<dbReference type="InterPro" id="IPR008271">
    <property type="entry name" value="Ser/Thr_kinase_AS"/>
</dbReference>
<dbReference type="GO" id="GO:0004674">
    <property type="term" value="F:protein serine/threonine kinase activity"/>
    <property type="evidence" value="ECO:0007669"/>
    <property type="project" value="UniProtKB-KW"/>
</dbReference>
<gene>
    <name evidence="12" type="ORF">H8E29_14665</name>
</gene>